<name>B9SLM4_RICCO</name>
<evidence type="ECO:0000313" key="2">
    <source>
        <dbReference type="Proteomes" id="UP000008311"/>
    </source>
</evidence>
<dbReference type="AlphaFoldDB" id="B9SLM4"/>
<evidence type="ECO:0000313" key="1">
    <source>
        <dbReference type="EMBL" id="EEF35524.1"/>
    </source>
</evidence>
<organism evidence="1 2">
    <name type="scientific">Ricinus communis</name>
    <name type="common">Castor bean</name>
    <dbReference type="NCBI Taxonomy" id="3988"/>
    <lineage>
        <taxon>Eukaryota</taxon>
        <taxon>Viridiplantae</taxon>
        <taxon>Streptophyta</taxon>
        <taxon>Embryophyta</taxon>
        <taxon>Tracheophyta</taxon>
        <taxon>Spermatophyta</taxon>
        <taxon>Magnoliopsida</taxon>
        <taxon>eudicotyledons</taxon>
        <taxon>Gunneridae</taxon>
        <taxon>Pentapetalae</taxon>
        <taxon>rosids</taxon>
        <taxon>fabids</taxon>
        <taxon>Malpighiales</taxon>
        <taxon>Euphorbiaceae</taxon>
        <taxon>Acalyphoideae</taxon>
        <taxon>Acalypheae</taxon>
        <taxon>Ricinus</taxon>
    </lineage>
</organism>
<sequence>MSVKWNKWLKTSPTVGAPHVKTEGLWQDKVSYEREGRDADAKRRQRISGLDLPPQGLNDSLHEAIPSKLGSCFFYTSWT</sequence>
<accession>B9SLM4</accession>
<dbReference type="Proteomes" id="UP000008311">
    <property type="component" value="Unassembled WGS sequence"/>
</dbReference>
<gene>
    <name evidence="1" type="ORF">RCOM_0593010</name>
</gene>
<keyword evidence="2" id="KW-1185">Reference proteome</keyword>
<proteinExistence type="predicted"/>
<dbReference type="EMBL" id="EQ974018">
    <property type="protein sequence ID" value="EEF35524.1"/>
    <property type="molecule type" value="Genomic_DNA"/>
</dbReference>
<protein>
    <submittedName>
        <fullName evidence="1">Uncharacterized protein</fullName>
    </submittedName>
</protein>
<dbReference type="InParanoid" id="B9SLM4"/>
<reference evidence="2" key="1">
    <citation type="journal article" date="2010" name="Nat. Biotechnol.">
        <title>Draft genome sequence of the oilseed species Ricinus communis.</title>
        <authorList>
            <person name="Chan A.P."/>
            <person name="Crabtree J."/>
            <person name="Zhao Q."/>
            <person name="Lorenzi H."/>
            <person name="Orvis J."/>
            <person name="Puiu D."/>
            <person name="Melake-Berhan A."/>
            <person name="Jones K.M."/>
            <person name="Redman J."/>
            <person name="Chen G."/>
            <person name="Cahoon E.B."/>
            <person name="Gedil M."/>
            <person name="Stanke M."/>
            <person name="Haas B.J."/>
            <person name="Wortman J.R."/>
            <person name="Fraser-Liggett C.M."/>
            <person name="Ravel J."/>
            <person name="Rabinowicz P.D."/>
        </authorList>
    </citation>
    <scope>NUCLEOTIDE SEQUENCE [LARGE SCALE GENOMIC DNA]</scope>
    <source>
        <strain evidence="2">cv. Hale</strain>
    </source>
</reference>